<evidence type="ECO:0000313" key="3">
    <source>
        <dbReference type="Proteomes" id="UP000238220"/>
    </source>
</evidence>
<feature type="chain" id="PRO_5015685568" evidence="1">
    <location>
        <begin position="20"/>
        <end position="168"/>
    </location>
</feature>
<dbReference type="AlphaFoldDB" id="A0A2S5TCK5"/>
<evidence type="ECO:0000256" key="1">
    <source>
        <dbReference type="SAM" id="SignalP"/>
    </source>
</evidence>
<protein>
    <submittedName>
        <fullName evidence="2">Uncharacterized protein</fullName>
    </submittedName>
</protein>
<proteinExistence type="predicted"/>
<name>A0A2S5TCK5_9GAMM</name>
<comment type="caution">
    <text evidence="2">The sequence shown here is derived from an EMBL/GenBank/DDBJ whole genome shotgun (WGS) entry which is preliminary data.</text>
</comment>
<sequence length="168" mass="17593">MRVLGTVLACLGAALQAHAAPAWEFAASPPNRMHLAAAPVSSGVAGVTEIASYSCIDGMSCTWSFAIALECRPGETALATVTAPALTVTTGKGSPGSFLRCGGPNPALPGTWVYLIERTDIMGQLALRNEAVTFRVGFPDANRMRDVRVDFRGSAAVIARVNSAHQRH</sequence>
<keyword evidence="1" id="KW-0732">Signal</keyword>
<dbReference type="Proteomes" id="UP000238220">
    <property type="component" value="Unassembled WGS sequence"/>
</dbReference>
<dbReference type="EMBL" id="PSNW01000010">
    <property type="protein sequence ID" value="PPE72740.1"/>
    <property type="molecule type" value="Genomic_DNA"/>
</dbReference>
<organism evidence="2 3">
    <name type="scientific">Solimonas fluminis</name>
    <dbReference type="NCBI Taxonomy" id="2086571"/>
    <lineage>
        <taxon>Bacteria</taxon>
        <taxon>Pseudomonadati</taxon>
        <taxon>Pseudomonadota</taxon>
        <taxon>Gammaproteobacteria</taxon>
        <taxon>Nevskiales</taxon>
        <taxon>Nevskiaceae</taxon>
        <taxon>Solimonas</taxon>
    </lineage>
</organism>
<accession>A0A2S5TCK5</accession>
<evidence type="ECO:0000313" key="2">
    <source>
        <dbReference type="EMBL" id="PPE72740.1"/>
    </source>
</evidence>
<feature type="signal peptide" evidence="1">
    <location>
        <begin position="1"/>
        <end position="19"/>
    </location>
</feature>
<keyword evidence="3" id="KW-1185">Reference proteome</keyword>
<gene>
    <name evidence="2" type="ORF">C3942_16965</name>
</gene>
<reference evidence="2 3" key="1">
    <citation type="submission" date="2018-02" db="EMBL/GenBank/DDBJ databases">
        <title>Genome sequencing of Solimonas sp. HR-BB.</title>
        <authorList>
            <person name="Lee Y."/>
            <person name="Jeon C.O."/>
        </authorList>
    </citation>
    <scope>NUCLEOTIDE SEQUENCE [LARGE SCALE GENOMIC DNA]</scope>
    <source>
        <strain evidence="2 3">HR-BB</strain>
    </source>
</reference>